<organism evidence="1 2">
    <name type="scientific">Halobacillus litoralis</name>
    <dbReference type="NCBI Taxonomy" id="45668"/>
    <lineage>
        <taxon>Bacteria</taxon>
        <taxon>Bacillati</taxon>
        <taxon>Bacillota</taxon>
        <taxon>Bacilli</taxon>
        <taxon>Bacillales</taxon>
        <taxon>Bacillaceae</taxon>
        <taxon>Halobacillus</taxon>
    </lineage>
</organism>
<protein>
    <submittedName>
        <fullName evidence="1">Uncharacterized protein</fullName>
    </submittedName>
</protein>
<dbReference type="AlphaFoldDB" id="A0A845E4U2"/>
<dbReference type="Proteomes" id="UP000447393">
    <property type="component" value="Unassembled WGS sequence"/>
</dbReference>
<name>A0A845E4U2_9BACI</name>
<dbReference type="EMBL" id="WMEZ01000006">
    <property type="protein sequence ID" value="MYL50797.1"/>
    <property type="molecule type" value="Genomic_DNA"/>
</dbReference>
<dbReference type="OrthoDB" id="2971678at2"/>
<sequence>MPKRKGSHLPDAGSAAEQVQDCHIGNYMEGYLTQERLKVSTAAAKPSLLPFLF</sequence>
<comment type="caution">
    <text evidence="1">The sequence shown here is derived from an EMBL/GenBank/DDBJ whole genome shotgun (WGS) entry which is preliminary data.</text>
</comment>
<gene>
    <name evidence="1" type="ORF">GLV98_14980</name>
</gene>
<evidence type="ECO:0000313" key="2">
    <source>
        <dbReference type="Proteomes" id="UP000447393"/>
    </source>
</evidence>
<accession>A0A845E4U2</accession>
<reference evidence="1 2" key="1">
    <citation type="submission" date="2019-11" db="EMBL/GenBank/DDBJ databases">
        <title>Genome sequences of 17 halophilic strains isolated from different environments.</title>
        <authorList>
            <person name="Furrow R.E."/>
        </authorList>
    </citation>
    <scope>NUCLEOTIDE SEQUENCE [LARGE SCALE GENOMIC DNA]</scope>
    <source>
        <strain evidence="1 2">22505_10_Sand</strain>
    </source>
</reference>
<evidence type="ECO:0000313" key="1">
    <source>
        <dbReference type="EMBL" id="MYL50797.1"/>
    </source>
</evidence>
<proteinExistence type="predicted"/>